<dbReference type="GO" id="GO:0043565">
    <property type="term" value="F:sequence-specific DNA binding"/>
    <property type="evidence" value="ECO:0007669"/>
    <property type="project" value="InterPro"/>
</dbReference>
<dbReference type="InterPro" id="IPR002197">
    <property type="entry name" value="HTH_Fis"/>
</dbReference>
<feature type="region of interest" description="Disordered" evidence="8">
    <location>
        <begin position="302"/>
        <end position="329"/>
    </location>
</feature>
<gene>
    <name evidence="10" type="ORF">SAMN05216241_104200</name>
</gene>
<keyword evidence="5 10" id="KW-0238">DNA-binding</keyword>
<evidence type="ECO:0000259" key="9">
    <source>
        <dbReference type="PROSITE" id="PS50045"/>
    </source>
</evidence>
<evidence type="ECO:0000313" key="11">
    <source>
        <dbReference type="Proteomes" id="UP000199415"/>
    </source>
</evidence>
<keyword evidence="1" id="KW-0547">Nucleotide-binding</keyword>
<dbReference type="GO" id="GO:0005524">
    <property type="term" value="F:ATP binding"/>
    <property type="evidence" value="ECO:0007669"/>
    <property type="project" value="UniProtKB-KW"/>
</dbReference>
<dbReference type="PROSITE" id="PS00676">
    <property type="entry name" value="SIGMA54_INTERACT_2"/>
    <property type="match status" value="1"/>
</dbReference>
<evidence type="ECO:0000256" key="2">
    <source>
        <dbReference type="ARBA" id="ARBA00022840"/>
    </source>
</evidence>
<dbReference type="Gene3D" id="3.40.50.300">
    <property type="entry name" value="P-loop containing nucleotide triphosphate hydrolases"/>
    <property type="match status" value="1"/>
</dbReference>
<dbReference type="CDD" id="cd00009">
    <property type="entry name" value="AAA"/>
    <property type="match status" value="1"/>
</dbReference>
<keyword evidence="2" id="KW-0067">ATP-binding</keyword>
<evidence type="ECO:0000313" key="10">
    <source>
        <dbReference type="EMBL" id="SDG03742.1"/>
    </source>
</evidence>
<dbReference type="PRINTS" id="PR01590">
    <property type="entry name" value="HTHFIS"/>
</dbReference>
<dbReference type="SMART" id="SM00382">
    <property type="entry name" value="AAA"/>
    <property type="match status" value="1"/>
</dbReference>
<evidence type="ECO:0000256" key="8">
    <source>
        <dbReference type="SAM" id="MobiDB-lite"/>
    </source>
</evidence>
<evidence type="ECO:0000256" key="6">
    <source>
        <dbReference type="ARBA" id="ARBA00023159"/>
    </source>
</evidence>
<reference evidence="10 11" key="1">
    <citation type="submission" date="2016-10" db="EMBL/GenBank/DDBJ databases">
        <authorList>
            <person name="de Groot N.N."/>
        </authorList>
    </citation>
    <scope>NUCLEOTIDE SEQUENCE [LARGE SCALE GENOMIC DNA]</scope>
    <source>
        <strain evidence="10 11">DSM 25584</strain>
    </source>
</reference>
<dbReference type="PANTHER" id="PTHR32071:SF117">
    <property type="entry name" value="PTS-DEPENDENT DIHYDROXYACETONE KINASE OPERON REGULATORY PROTEIN-RELATED"/>
    <property type="match status" value="1"/>
</dbReference>
<protein>
    <submittedName>
        <fullName evidence="10">DNA-binding transcriptional response regulator, NtrC family, contains REC, AAA-type ATPase, and a Fis-type DNA-binding domains</fullName>
    </submittedName>
</protein>
<dbReference type="PANTHER" id="PTHR32071">
    <property type="entry name" value="TRANSCRIPTIONAL REGULATORY PROTEIN"/>
    <property type="match status" value="1"/>
</dbReference>
<name>A0A1G7QYY5_9PROT</name>
<keyword evidence="4" id="KW-0805">Transcription regulation</keyword>
<dbReference type="SUPFAM" id="SSF46689">
    <property type="entry name" value="Homeodomain-like"/>
    <property type="match status" value="1"/>
</dbReference>
<dbReference type="PROSITE" id="PS50045">
    <property type="entry name" value="SIGMA54_INTERACT_4"/>
    <property type="match status" value="1"/>
</dbReference>
<dbReference type="Pfam" id="PF00158">
    <property type="entry name" value="Sigma54_activat"/>
    <property type="match status" value="1"/>
</dbReference>
<dbReference type="InterPro" id="IPR002078">
    <property type="entry name" value="Sigma_54_int"/>
</dbReference>
<organism evidence="10 11">
    <name type="scientific">Limimonas halophila</name>
    <dbReference type="NCBI Taxonomy" id="1082479"/>
    <lineage>
        <taxon>Bacteria</taxon>
        <taxon>Pseudomonadati</taxon>
        <taxon>Pseudomonadota</taxon>
        <taxon>Alphaproteobacteria</taxon>
        <taxon>Rhodospirillales</taxon>
        <taxon>Rhodovibrionaceae</taxon>
        <taxon>Limimonas</taxon>
    </lineage>
</organism>
<evidence type="ECO:0000256" key="3">
    <source>
        <dbReference type="ARBA" id="ARBA00023012"/>
    </source>
</evidence>
<keyword evidence="7" id="KW-0804">Transcription</keyword>
<feature type="compositionally biased region" description="Low complexity" evidence="8">
    <location>
        <begin position="310"/>
        <end position="324"/>
    </location>
</feature>
<evidence type="ECO:0000256" key="5">
    <source>
        <dbReference type="ARBA" id="ARBA00023125"/>
    </source>
</evidence>
<dbReference type="FunFam" id="3.40.50.300:FF:000006">
    <property type="entry name" value="DNA-binding transcriptional regulator NtrC"/>
    <property type="match status" value="1"/>
</dbReference>
<dbReference type="InterPro" id="IPR058031">
    <property type="entry name" value="AAA_lid_NorR"/>
</dbReference>
<accession>A0A1G7QYY5</accession>
<dbReference type="SUPFAM" id="SSF52540">
    <property type="entry name" value="P-loop containing nucleoside triphosphate hydrolases"/>
    <property type="match status" value="1"/>
</dbReference>
<evidence type="ECO:0000256" key="4">
    <source>
        <dbReference type="ARBA" id="ARBA00023015"/>
    </source>
</evidence>
<dbReference type="GO" id="GO:0006355">
    <property type="term" value="P:regulation of DNA-templated transcription"/>
    <property type="evidence" value="ECO:0007669"/>
    <property type="project" value="InterPro"/>
</dbReference>
<keyword evidence="11" id="KW-1185">Reference proteome</keyword>
<dbReference type="Pfam" id="PF25601">
    <property type="entry name" value="AAA_lid_14"/>
    <property type="match status" value="1"/>
</dbReference>
<proteinExistence type="predicted"/>
<dbReference type="EMBL" id="FNCE01000004">
    <property type="protein sequence ID" value="SDG03742.1"/>
    <property type="molecule type" value="Genomic_DNA"/>
</dbReference>
<evidence type="ECO:0000256" key="7">
    <source>
        <dbReference type="ARBA" id="ARBA00023163"/>
    </source>
</evidence>
<dbReference type="Pfam" id="PF02954">
    <property type="entry name" value="HTH_8"/>
    <property type="match status" value="1"/>
</dbReference>
<dbReference type="AlphaFoldDB" id="A0A1G7QYY5"/>
<evidence type="ECO:0000256" key="1">
    <source>
        <dbReference type="ARBA" id="ARBA00022741"/>
    </source>
</evidence>
<sequence>MDRLADLVLTVVHEHPAVLTTVEAHLAAATAGSGAADAHAAPDGPEDAHMVGSGPAMRQVFDTIRRCARCDAPVLVTGESGTGKELAALAIHERSAAAEGPFVAVNCGGLPSELVSAELFGHEKGAFTGAVSQRIGRVEEANGGTLFLDEIGDLPLDLQAHLLRFLQNGVIQRVGGNSSIRVDCRVVAATNVDLERAVAEGRFREDLFYRLDVLRICIPALRERPEDIPQLARYFTDRLAREMQLGERHLAPDAVDALMQHTWPGNVRELISTLRRALVMADAQTLHAEDIQPYWNGTGNGGGRSLGAPGHAAASGNGVAAGADGPPPTDEAACLQAALAETGGNVTRTAERLGVSRVTVYKLMRRHNVSRAGAMNGS</sequence>
<dbReference type="GO" id="GO:0000160">
    <property type="term" value="P:phosphorelay signal transduction system"/>
    <property type="evidence" value="ECO:0007669"/>
    <property type="project" value="UniProtKB-KW"/>
</dbReference>
<dbReference type="Proteomes" id="UP000199415">
    <property type="component" value="Unassembled WGS sequence"/>
</dbReference>
<dbReference type="InterPro" id="IPR003593">
    <property type="entry name" value="AAA+_ATPase"/>
</dbReference>
<feature type="domain" description="Sigma-54 factor interaction" evidence="9">
    <location>
        <begin position="50"/>
        <end position="279"/>
    </location>
</feature>
<dbReference type="InterPro" id="IPR025943">
    <property type="entry name" value="Sigma_54_int_dom_ATP-bd_2"/>
</dbReference>
<dbReference type="InterPro" id="IPR027417">
    <property type="entry name" value="P-loop_NTPase"/>
</dbReference>
<dbReference type="InterPro" id="IPR009057">
    <property type="entry name" value="Homeodomain-like_sf"/>
</dbReference>
<dbReference type="Gene3D" id="1.10.10.60">
    <property type="entry name" value="Homeodomain-like"/>
    <property type="match status" value="1"/>
</dbReference>
<dbReference type="Gene3D" id="1.10.8.60">
    <property type="match status" value="1"/>
</dbReference>
<keyword evidence="3" id="KW-0902">Two-component regulatory system</keyword>
<keyword evidence="6" id="KW-0010">Activator</keyword>
<dbReference type="STRING" id="1082479.SAMN05216241_104200"/>